<dbReference type="RefSeq" id="WP_203985983.1">
    <property type="nucleotide sequence ID" value="NZ_JAUYVT010000006.1"/>
</dbReference>
<feature type="transmembrane region" description="Helical" evidence="6">
    <location>
        <begin position="35"/>
        <end position="55"/>
    </location>
</feature>
<dbReference type="InterPro" id="IPR050445">
    <property type="entry name" value="Bact_polysacc_biosynth/exp"/>
</dbReference>
<keyword evidence="2" id="KW-1003">Cell membrane</keyword>
<dbReference type="PANTHER" id="PTHR32309:SF13">
    <property type="entry name" value="FERRIC ENTEROBACTIN TRANSPORT PROTEIN FEPE"/>
    <property type="match status" value="1"/>
</dbReference>
<protein>
    <submittedName>
        <fullName evidence="8">Wzz/FepE/Etk N-terminal domain-containing protein</fullName>
    </submittedName>
</protein>
<keyword evidence="3 6" id="KW-0812">Transmembrane</keyword>
<dbReference type="PANTHER" id="PTHR32309">
    <property type="entry name" value="TYROSINE-PROTEIN KINASE"/>
    <property type="match status" value="1"/>
</dbReference>
<evidence type="ECO:0000313" key="8">
    <source>
        <dbReference type="EMBL" id="MDP2564776.1"/>
    </source>
</evidence>
<feature type="transmembrane region" description="Helical" evidence="6">
    <location>
        <begin position="290"/>
        <end position="310"/>
    </location>
</feature>
<proteinExistence type="predicted"/>
<evidence type="ECO:0000256" key="2">
    <source>
        <dbReference type="ARBA" id="ARBA00022475"/>
    </source>
</evidence>
<reference evidence="8" key="1">
    <citation type="submission" date="2023-07" db="EMBL/GenBank/DDBJ databases">
        <title>Genome content predicts the carbon catabolic preferences of heterotrophic bacteria.</title>
        <authorList>
            <person name="Gralka M."/>
        </authorList>
    </citation>
    <scope>NUCLEOTIDE SEQUENCE</scope>
    <source>
        <strain evidence="8">4G09</strain>
    </source>
</reference>
<organism evidence="8 9">
    <name type="scientific">Pseudoalteromonas marina</name>
    <dbReference type="NCBI Taxonomy" id="267375"/>
    <lineage>
        <taxon>Bacteria</taxon>
        <taxon>Pseudomonadati</taxon>
        <taxon>Pseudomonadota</taxon>
        <taxon>Gammaproteobacteria</taxon>
        <taxon>Alteromonadales</taxon>
        <taxon>Pseudoalteromonadaceae</taxon>
        <taxon>Pseudoalteromonas</taxon>
    </lineage>
</organism>
<evidence type="ECO:0000259" key="7">
    <source>
        <dbReference type="Pfam" id="PF02706"/>
    </source>
</evidence>
<keyword evidence="9" id="KW-1185">Reference proteome</keyword>
<dbReference type="EMBL" id="JAUYVT010000006">
    <property type="protein sequence ID" value="MDP2564776.1"/>
    <property type="molecule type" value="Genomic_DNA"/>
</dbReference>
<keyword evidence="5 6" id="KW-0472">Membrane</keyword>
<name>A0ABT9FDE7_9GAMM</name>
<evidence type="ECO:0000256" key="1">
    <source>
        <dbReference type="ARBA" id="ARBA00004651"/>
    </source>
</evidence>
<keyword evidence="4 6" id="KW-1133">Transmembrane helix</keyword>
<evidence type="ECO:0000256" key="6">
    <source>
        <dbReference type="SAM" id="Phobius"/>
    </source>
</evidence>
<evidence type="ECO:0000256" key="5">
    <source>
        <dbReference type="ARBA" id="ARBA00023136"/>
    </source>
</evidence>
<sequence length="320" mass="35803">MEKSVDSQNTQQSMYAEDEGVDLKGFFLNIWKGKLIIAMVTIIFTGLSVALALSLPNIYKAEALLFPAENGKGDGGLAALAGQFGGLASMAGIDLGAGSSDKSALAIEVLKSRKFTSEFIERHNILLDLMAAESWSYEVNAIAYDEDIYDTKTNSWVRDVEFPFKPKPSLQEAYKEFKEIVYINSSKDTGMITISVEHISPYIAQQWVLWLIEDINKEMKERDVAEAIKSTEFLKQQIETTKVSDIKTVLFQLIEEQAKTIMFAEVRDEYVFKTIDPALVPEERVSPKRALICIVGALFGILIGILIILGKNYFREQESV</sequence>
<comment type="caution">
    <text evidence="8">The sequence shown here is derived from an EMBL/GenBank/DDBJ whole genome shotgun (WGS) entry which is preliminary data.</text>
</comment>
<evidence type="ECO:0000313" key="9">
    <source>
        <dbReference type="Proteomes" id="UP001177212"/>
    </source>
</evidence>
<dbReference type="Proteomes" id="UP001177212">
    <property type="component" value="Unassembled WGS sequence"/>
</dbReference>
<evidence type="ECO:0000256" key="4">
    <source>
        <dbReference type="ARBA" id="ARBA00022989"/>
    </source>
</evidence>
<gene>
    <name evidence="8" type="ORF">Q8W34_09025</name>
</gene>
<dbReference type="Pfam" id="PF02706">
    <property type="entry name" value="Wzz"/>
    <property type="match status" value="1"/>
</dbReference>
<dbReference type="InterPro" id="IPR003856">
    <property type="entry name" value="LPS_length_determ_N"/>
</dbReference>
<evidence type="ECO:0000256" key="3">
    <source>
        <dbReference type="ARBA" id="ARBA00022692"/>
    </source>
</evidence>
<feature type="domain" description="Polysaccharide chain length determinant N-terminal" evidence="7">
    <location>
        <begin position="21"/>
        <end position="121"/>
    </location>
</feature>
<comment type="subcellular location">
    <subcellularLocation>
        <location evidence="1">Cell membrane</location>
        <topology evidence="1">Multi-pass membrane protein</topology>
    </subcellularLocation>
</comment>
<accession>A0ABT9FDE7</accession>